<keyword evidence="1" id="KW-0732">Signal</keyword>
<feature type="non-terminal residue" evidence="3">
    <location>
        <position position="1364"/>
    </location>
</feature>
<name>Q1JQR5_TANFO</name>
<dbReference type="EMBL" id="AY423857">
    <property type="protein sequence ID" value="AAR82923.1"/>
    <property type="molecule type" value="Genomic_DNA"/>
</dbReference>
<evidence type="ECO:0000259" key="2">
    <source>
        <dbReference type="Pfam" id="PF19910"/>
    </source>
</evidence>
<proteinExistence type="predicted"/>
<protein>
    <submittedName>
        <fullName evidence="3">Surface layer protein B</fullName>
    </submittedName>
</protein>
<organism evidence="3">
    <name type="scientific">Tannerella forsythia</name>
    <name type="common">Bacteroides forsythus</name>
    <dbReference type="NCBI Taxonomy" id="28112"/>
    <lineage>
        <taxon>Bacteria</taxon>
        <taxon>Pseudomonadati</taxon>
        <taxon>Bacteroidota</taxon>
        <taxon>Bacteroidia</taxon>
        <taxon>Bacteroidales</taxon>
        <taxon>Tannerellaceae</taxon>
        <taxon>Tannerella</taxon>
    </lineage>
</organism>
<accession>Q1JQR5</accession>
<sequence>MIMIMNKKIFTLLAGAFMGFAAVSSVTAQIALEQQQLRVKPYDNAKPTLKFKEGANDGYYYLQVDSMVAYDKVTKRQKMIGFTPKKTPWPGVIPLDSFGTIRRGVTLYMGPDSAGQNALWIDVMGRLSGTTPGPRVPSAYPNTASIALESAAGLWCVTIQKYYQGQNPTFDFTNKLQRMMLEVNVYGHESWPKDVDGWRKSNYKSSSNPNAQTPGSISAWEFSETYKTGVKGGRPLVSYLDETMDTVAVLVGDTLNKLGYVQVKIAPATDVKAGKINGMLLFTLKEAMPFALDKKSFETVLGTQASQEARSLKFSPNGTPNPFTDQKWEVEYLDGISPVTAMLIDSSAWTNPWETNYRAWDVAPISQVGTAGNPWFSVDVRHMGQMGYVRLKNAGKYLYVDTVYYNSGNSQFLKFNQNATFPSDGSPMIGQFVWRMVYYPSGDSIYINPFSATYLPTYDPKAITDSTRFATDSVVRSWYTFTAYPTPKLMVDTLPRYNQNGVFHPALQVPVDERMTARLKWGVNPKRKIGAVTPGAGAPIDYSYYHRLYVSLQNLTVDGKPGTRVTLHNTKENGKINTQINFGCYEPCKMATSDRVSIDPDLYLIRNERGQYLHVPLYSAHDSAVWVFLDKNVHPEELPSFQWIVEKRFKNAEASPINIINREFGQINKGGMYAGNYGLAFMDIQLMKDQHAPFKGRTKTWGWNKQIVNSEVIDFEKTKNNMSAKKAPTFIRLPKQYKNNPNLGYQWINRDTATVNLYAFNYRSGIDNTKYLSVKASIFDGTGRDSLIYVQGTNCFDIAYFRIDTVNVDAGHYKPYGYGVKAGAESPSVWKKNQVADLVQLKRQAYRIKYENPFKYCLGALKLSNGEQYRYSLSSRLRYNEVIGTPLFFLRDVYMEEDGVKDFALVQIIDTFSIQSTGGGLTPSAQLEKYLKEHLGAQLTSLIMGNLKKAGEFNPGVFVAAVEEQAPMKLKYTYRGDVQTRVSTFRLKRDADPIYRRFNTELEGDKPGDTPETVKFYTTRSAPTGKNYLFENTNALKDQQAYYRAKKNYLGLVSINSNPNVKTAIYVDTAYVNRGTGHIKPQYMLMIRPTIVEDTLGCDDNGDLTIPLPGYRRGMYLINATDSAKADAGTPNENDYLWGTAWNRLVFTDAIHANDALYILGHADLKGLYTKINLKGEKMLDLKKLDAASDSSPAAPKNGKIRKIALNNNFHKDCVFSFRLIERKSCDKEGGDFLIESETQDRGQYPVIAPCDGGWIKIQNGVPVISRSDVLQAIADAEIFNVEKTKEDPVANEITPAITEVKVVAENGAVTILNAAGKKVVVSNVLGQTLVNTVLTSDRATVAAPQGVVVVVVEGQPAVKAMVK</sequence>
<feature type="domain" description="DUF6383" evidence="2">
    <location>
        <begin position="1289"/>
        <end position="1363"/>
    </location>
</feature>
<evidence type="ECO:0000313" key="3">
    <source>
        <dbReference type="EMBL" id="AAR82923.1"/>
    </source>
</evidence>
<evidence type="ECO:0000256" key="1">
    <source>
        <dbReference type="SAM" id="SignalP"/>
    </source>
</evidence>
<feature type="signal peptide" evidence="1">
    <location>
        <begin position="1"/>
        <end position="28"/>
    </location>
</feature>
<reference evidence="3" key="1">
    <citation type="journal article" date="2006" name="Gene">
        <title>Identification and characterization of the genes encoding a unique surface (S-) layer of Tannerella forsythia.</title>
        <authorList>
            <person name="Lee S.W."/>
            <person name="Sabet M."/>
            <person name="Um H.S."/>
            <person name="Yang J."/>
            <person name="Kim H.C."/>
            <person name="Zhu W."/>
        </authorList>
    </citation>
    <scope>NUCLEOTIDE SEQUENCE</scope>
</reference>
<feature type="chain" id="PRO_5004192557" evidence="1">
    <location>
        <begin position="29"/>
        <end position="1364"/>
    </location>
</feature>
<dbReference type="InterPro" id="IPR045963">
    <property type="entry name" value="DUF6383"/>
</dbReference>
<dbReference type="Pfam" id="PF19910">
    <property type="entry name" value="DUF6383"/>
    <property type="match status" value="1"/>
</dbReference>